<dbReference type="OrthoDB" id="3472661at2"/>
<evidence type="ECO:0000256" key="2">
    <source>
        <dbReference type="ARBA" id="ARBA00023136"/>
    </source>
</evidence>
<keyword evidence="2" id="KW-0472">Membrane</keyword>
<dbReference type="PANTHER" id="PTHR37042">
    <property type="entry name" value="OUTER MEMBRANE PROTEIN RV1973"/>
    <property type="match status" value="1"/>
</dbReference>
<accession>A0A3S2VYK7</accession>
<dbReference type="EMBL" id="RZYA01000004">
    <property type="protein sequence ID" value="RVU26130.1"/>
    <property type="molecule type" value="Genomic_DNA"/>
</dbReference>
<dbReference type="RefSeq" id="WP_127827956.1">
    <property type="nucleotide sequence ID" value="NZ_RZYA01000004.1"/>
</dbReference>
<comment type="caution">
    <text evidence="3">The sequence shown here is derived from an EMBL/GenBank/DDBJ whole genome shotgun (WGS) entry which is preliminary data.</text>
</comment>
<comment type="subcellular location">
    <subcellularLocation>
        <location evidence="1">Membrane</location>
    </subcellularLocation>
</comment>
<evidence type="ECO:0000313" key="3">
    <source>
        <dbReference type="EMBL" id="RVU26130.1"/>
    </source>
</evidence>
<evidence type="ECO:0008006" key="5">
    <source>
        <dbReference type="Google" id="ProtNLM"/>
    </source>
</evidence>
<sequence>MNVIRDRRGAVLAGAVLVAAAAFCGYGAVSYAQARGDDALAYSRARDQALADGRRGIATLTTLDATTGQRAREGVRAWTRASTGALRTELGHTRPAVGASARGTVTEAAVTALDTRAGTAKVIATVRVSVTPKGGGAASTDRKRLEAVLARTGDGGWKLKALNAVPVTGSSQP</sequence>
<evidence type="ECO:0000256" key="1">
    <source>
        <dbReference type="ARBA" id="ARBA00004370"/>
    </source>
</evidence>
<dbReference type="Proteomes" id="UP000283128">
    <property type="component" value="Unassembled WGS sequence"/>
</dbReference>
<name>A0A3S2VYK7_9ACTN</name>
<gene>
    <name evidence="3" type="ORF">EOT10_11125</name>
</gene>
<dbReference type="PANTHER" id="PTHR37042:SF4">
    <property type="entry name" value="OUTER MEMBRANE PROTEIN RV1973"/>
    <property type="match status" value="1"/>
</dbReference>
<proteinExistence type="predicted"/>
<keyword evidence="4" id="KW-1185">Reference proteome</keyword>
<dbReference type="GO" id="GO:0016020">
    <property type="term" value="C:membrane"/>
    <property type="evidence" value="ECO:0007669"/>
    <property type="project" value="UniProtKB-SubCell"/>
</dbReference>
<organism evidence="3 4">
    <name type="scientific">Streptomyces antnestii</name>
    <dbReference type="NCBI Taxonomy" id="2494256"/>
    <lineage>
        <taxon>Bacteria</taxon>
        <taxon>Bacillati</taxon>
        <taxon>Actinomycetota</taxon>
        <taxon>Actinomycetes</taxon>
        <taxon>Kitasatosporales</taxon>
        <taxon>Streptomycetaceae</taxon>
        <taxon>Streptomyces</taxon>
    </lineage>
</organism>
<protein>
    <recommendedName>
        <fullName evidence="5">SnoaL-like domain-containing protein</fullName>
    </recommendedName>
</protein>
<reference evidence="3 4" key="1">
    <citation type="submission" date="2019-01" db="EMBL/GenBank/DDBJ databases">
        <title>Genome sequences of Streptomyces and Rhizobium isolates collected from root and soil.</title>
        <authorList>
            <person name="Chhettri S."/>
            <person name="Sevigny J.L."/>
            <person name="Sen A."/>
            <person name="Ennis N."/>
            <person name="Tisa L."/>
        </authorList>
    </citation>
    <scope>NUCLEOTIDE SEQUENCE [LARGE SCALE GENOMIC DNA]</scope>
    <source>
        <strain evidence="3 4">San01</strain>
    </source>
</reference>
<dbReference type="AlphaFoldDB" id="A0A3S2VYK7"/>
<evidence type="ECO:0000313" key="4">
    <source>
        <dbReference type="Proteomes" id="UP000283128"/>
    </source>
</evidence>